<evidence type="ECO:0000313" key="3">
    <source>
        <dbReference type="Proteomes" id="UP000625711"/>
    </source>
</evidence>
<comment type="caution">
    <text evidence="2">The sequence shown here is derived from an EMBL/GenBank/DDBJ whole genome shotgun (WGS) entry which is preliminary data.</text>
</comment>
<organism evidence="2 3">
    <name type="scientific">Rhynchophorus ferrugineus</name>
    <name type="common">Red palm weevil</name>
    <name type="synonym">Curculio ferrugineus</name>
    <dbReference type="NCBI Taxonomy" id="354439"/>
    <lineage>
        <taxon>Eukaryota</taxon>
        <taxon>Metazoa</taxon>
        <taxon>Ecdysozoa</taxon>
        <taxon>Arthropoda</taxon>
        <taxon>Hexapoda</taxon>
        <taxon>Insecta</taxon>
        <taxon>Pterygota</taxon>
        <taxon>Neoptera</taxon>
        <taxon>Endopterygota</taxon>
        <taxon>Coleoptera</taxon>
        <taxon>Polyphaga</taxon>
        <taxon>Cucujiformia</taxon>
        <taxon>Curculionidae</taxon>
        <taxon>Dryophthorinae</taxon>
        <taxon>Rhynchophorus</taxon>
    </lineage>
</organism>
<feature type="region of interest" description="Disordered" evidence="1">
    <location>
        <begin position="42"/>
        <end position="87"/>
    </location>
</feature>
<dbReference type="EMBL" id="JAACXV010014491">
    <property type="protein sequence ID" value="KAF7266921.1"/>
    <property type="molecule type" value="Genomic_DNA"/>
</dbReference>
<protein>
    <submittedName>
        <fullName evidence="2">Uncharacterized protein</fullName>
    </submittedName>
</protein>
<proteinExistence type="predicted"/>
<keyword evidence="3" id="KW-1185">Reference proteome</keyword>
<evidence type="ECO:0000256" key="1">
    <source>
        <dbReference type="SAM" id="MobiDB-lite"/>
    </source>
</evidence>
<name>A0A834M047_RHYFE</name>
<evidence type="ECO:0000313" key="2">
    <source>
        <dbReference type="EMBL" id="KAF7266921.1"/>
    </source>
</evidence>
<reference evidence="2" key="1">
    <citation type="submission" date="2020-08" db="EMBL/GenBank/DDBJ databases">
        <title>Genome sequencing and assembly of the red palm weevil Rhynchophorus ferrugineus.</title>
        <authorList>
            <person name="Dias G.B."/>
            <person name="Bergman C.M."/>
            <person name="Manee M."/>
        </authorList>
    </citation>
    <scope>NUCLEOTIDE SEQUENCE</scope>
    <source>
        <strain evidence="2">AA-2017</strain>
        <tissue evidence="2">Whole larva</tissue>
    </source>
</reference>
<gene>
    <name evidence="2" type="ORF">GWI33_019847</name>
</gene>
<accession>A0A834M047</accession>
<dbReference type="AlphaFoldDB" id="A0A834M047"/>
<sequence length="87" mass="9833">MFANLHPRRNRIIPIVLSEIPSGLDRQATKTEIQSDEVEIVSVRESVPRPPPDSSRTCRKRPDGTGREMAGFGRRREEGGGGPRRRR</sequence>
<dbReference type="Proteomes" id="UP000625711">
    <property type="component" value="Unassembled WGS sequence"/>
</dbReference>